<comment type="function">
    <text evidence="2">Participates in chromosomal partition during cell division. May act via the formation of a condensin-like complex containing Smc and ScpB that pull DNA away from mid-cell into both cell halves.</text>
</comment>
<proteinExistence type="inferred from homology"/>
<dbReference type="Pfam" id="PF02616">
    <property type="entry name" value="SMC_ScpA"/>
    <property type="match status" value="1"/>
</dbReference>
<gene>
    <name evidence="2" type="primary">scpA</name>
    <name evidence="3" type="ORF">LOC68_14650</name>
</gene>
<protein>
    <recommendedName>
        <fullName evidence="1 2">Segregation and condensation protein A</fullName>
    </recommendedName>
</protein>
<evidence type="ECO:0000256" key="1">
    <source>
        <dbReference type="ARBA" id="ARBA00044777"/>
    </source>
</evidence>
<dbReference type="AlphaFoldDB" id="A0A9X1MNU7"/>
<organism evidence="3 4">
    <name type="scientific">Blastopirellula sediminis</name>
    <dbReference type="NCBI Taxonomy" id="2894196"/>
    <lineage>
        <taxon>Bacteria</taxon>
        <taxon>Pseudomonadati</taxon>
        <taxon>Planctomycetota</taxon>
        <taxon>Planctomycetia</taxon>
        <taxon>Pirellulales</taxon>
        <taxon>Pirellulaceae</taxon>
        <taxon>Blastopirellula</taxon>
    </lineage>
</organism>
<comment type="subcellular location">
    <subcellularLocation>
        <location evidence="2">Cytoplasm</location>
    </subcellularLocation>
    <text evidence="2">Associated with two foci at the outer edges of the nucleoid region in young cells, and at four foci within both cell halves in older cells.</text>
</comment>
<evidence type="ECO:0000313" key="3">
    <source>
        <dbReference type="EMBL" id="MCC9629630.1"/>
    </source>
</evidence>
<accession>A0A9X1MNU7</accession>
<dbReference type="Proteomes" id="UP001139103">
    <property type="component" value="Unassembled WGS sequence"/>
</dbReference>
<dbReference type="GO" id="GO:0051301">
    <property type="term" value="P:cell division"/>
    <property type="evidence" value="ECO:0007669"/>
    <property type="project" value="UniProtKB-KW"/>
</dbReference>
<keyword evidence="4" id="KW-1185">Reference proteome</keyword>
<dbReference type="HAMAP" id="MF_01805">
    <property type="entry name" value="ScpA"/>
    <property type="match status" value="1"/>
</dbReference>
<dbReference type="GO" id="GO:0007059">
    <property type="term" value="P:chromosome segregation"/>
    <property type="evidence" value="ECO:0007669"/>
    <property type="project" value="UniProtKB-UniRule"/>
</dbReference>
<comment type="caution">
    <text evidence="3">The sequence shown here is derived from an EMBL/GenBank/DDBJ whole genome shotgun (WGS) entry which is preliminary data.</text>
</comment>
<comment type="similarity">
    <text evidence="2">Belongs to the ScpA family.</text>
</comment>
<dbReference type="Gene3D" id="6.10.250.2410">
    <property type="match status" value="1"/>
</dbReference>
<name>A0A9X1MNU7_9BACT</name>
<dbReference type="GO" id="GO:0006260">
    <property type="term" value="P:DNA replication"/>
    <property type="evidence" value="ECO:0007669"/>
    <property type="project" value="UniProtKB-UniRule"/>
</dbReference>
<dbReference type="PANTHER" id="PTHR33969">
    <property type="entry name" value="SEGREGATION AND CONDENSATION PROTEIN A"/>
    <property type="match status" value="1"/>
</dbReference>
<keyword evidence="2" id="KW-0132">Cell division</keyword>
<evidence type="ECO:0000256" key="2">
    <source>
        <dbReference type="HAMAP-Rule" id="MF_01805"/>
    </source>
</evidence>
<keyword evidence="2" id="KW-0131">Cell cycle</keyword>
<dbReference type="PANTHER" id="PTHR33969:SF2">
    <property type="entry name" value="SEGREGATION AND CONDENSATION PROTEIN A"/>
    <property type="match status" value="1"/>
</dbReference>
<evidence type="ECO:0000313" key="4">
    <source>
        <dbReference type="Proteomes" id="UP001139103"/>
    </source>
</evidence>
<sequence length="268" mass="30699">MKFKVDIDVYRGPLDLLLYLVRKHEIDIRDIPIAMITEQYVLYLDILQQMDVDAAADFLEMASTLVEIKSKLLLPGVEADEELIDDPREQLVERLLEYKRFKDAAGLLDDQGRAWNRRFSRLSDDLPPRRIDPAQQPIHEVELWDLVSALTRIVRDSKTVQPTNIVYDDTPIRVYMQRIHQRIVDEEKVSFTSMFEGAVHKVVIIGLFLAVLELVRHCHVVAQQPEPHGEIYLSAGDGFSTEFTLTDVDDYSSSAAEQEPPSDPPENA</sequence>
<dbReference type="EMBL" id="JAJKFT010000010">
    <property type="protein sequence ID" value="MCC9629630.1"/>
    <property type="molecule type" value="Genomic_DNA"/>
</dbReference>
<comment type="subunit">
    <text evidence="2">Component of a cohesin-like complex composed of ScpA, ScpB and the Smc homodimer, in which ScpA and ScpB bind to the head domain of Smc. The presence of the three proteins is required for the association of the complex with DNA.</text>
</comment>
<reference evidence="3" key="1">
    <citation type="submission" date="2021-11" db="EMBL/GenBank/DDBJ databases">
        <title>Genome sequence.</title>
        <authorList>
            <person name="Sun Q."/>
        </authorList>
    </citation>
    <scope>NUCLEOTIDE SEQUENCE</scope>
    <source>
        <strain evidence="3">JC732</strain>
    </source>
</reference>
<dbReference type="RefSeq" id="WP_230220070.1">
    <property type="nucleotide sequence ID" value="NZ_JAJKFT010000010.1"/>
</dbReference>
<keyword evidence="2" id="KW-0159">Chromosome partition</keyword>
<dbReference type="GO" id="GO:0005737">
    <property type="term" value="C:cytoplasm"/>
    <property type="evidence" value="ECO:0007669"/>
    <property type="project" value="UniProtKB-SubCell"/>
</dbReference>
<keyword evidence="2" id="KW-0963">Cytoplasm</keyword>
<dbReference type="InterPro" id="IPR003768">
    <property type="entry name" value="ScpA"/>
</dbReference>